<organism evidence="1 2">
    <name type="scientific">Lates japonicus</name>
    <name type="common">Japanese lates</name>
    <dbReference type="NCBI Taxonomy" id="270547"/>
    <lineage>
        <taxon>Eukaryota</taxon>
        <taxon>Metazoa</taxon>
        <taxon>Chordata</taxon>
        <taxon>Craniata</taxon>
        <taxon>Vertebrata</taxon>
        <taxon>Euteleostomi</taxon>
        <taxon>Actinopterygii</taxon>
        <taxon>Neopterygii</taxon>
        <taxon>Teleostei</taxon>
        <taxon>Neoteleostei</taxon>
        <taxon>Acanthomorphata</taxon>
        <taxon>Carangaria</taxon>
        <taxon>Carangaria incertae sedis</taxon>
        <taxon>Centropomidae</taxon>
        <taxon>Lates</taxon>
    </lineage>
</organism>
<dbReference type="InterPro" id="IPR051632">
    <property type="entry name" value="Rho_GEF"/>
</dbReference>
<dbReference type="InterPro" id="IPR036770">
    <property type="entry name" value="Ankyrin_rpt-contain_sf"/>
</dbReference>
<evidence type="ECO:0000313" key="1">
    <source>
        <dbReference type="EMBL" id="GLD54246.1"/>
    </source>
</evidence>
<proteinExistence type="predicted"/>
<name>A0AAD3MIS9_LATJO</name>
<reference evidence="1" key="1">
    <citation type="submission" date="2022-08" db="EMBL/GenBank/DDBJ databases">
        <title>Genome sequencing of akame (Lates japonicus).</title>
        <authorList>
            <person name="Hashiguchi Y."/>
            <person name="Takahashi H."/>
        </authorList>
    </citation>
    <scope>NUCLEOTIDE SEQUENCE</scope>
    <source>
        <strain evidence="1">Kochi</strain>
    </source>
</reference>
<dbReference type="PANTHER" id="PTHR13944">
    <property type="entry name" value="AGAP007712-PA"/>
    <property type="match status" value="1"/>
</dbReference>
<evidence type="ECO:0000313" key="2">
    <source>
        <dbReference type="Proteomes" id="UP001279410"/>
    </source>
</evidence>
<sequence>MASPLFFRRPLEVAVTSKKRLTFASHSQVSSAGLWATVKMELSRRKVPLYGQAKVFALLEGLDSVLDDAEVYVVLEGSTLVHVTRAQSDVMLCFIVPGHNLAEMVSVQAYLCSETTPLTWVGGASLEYVQDDAQDLAEHLVIHGHCLSSTDHKELRSLFNLGQESSRWAMDRRIALAMANLDIPQNWNVLGSHSGDEHSPRESPLHLAVRWGLCRLAELLLCQPGGLMAVSLPNEEGVTPLQLAQAAGNTELLELLTHPPNPLATPPAGLSQVWADRSRLLRFCHDTGNLTLTVRQNLRWSSEESRHADILLLRDRLRDEDFLREIKALRRERVETILGKEELVDDPTENALYPDINGGSSAVEENDYEEPLMFCLNEEDEEDDPSQSDSAVTERTEMTPNWVAEGGFTLIFFWMGKEGFESGNILRVNNWLVLLQSRLMPQCKNAVVTS</sequence>
<protein>
    <submittedName>
        <fullName evidence="1">Rho guanine nucleotide exchange factor 28-like isoform X1</fullName>
    </submittedName>
</protein>
<accession>A0AAD3MIS9</accession>
<dbReference type="Gene3D" id="1.25.40.20">
    <property type="entry name" value="Ankyrin repeat-containing domain"/>
    <property type="match status" value="1"/>
</dbReference>
<dbReference type="GO" id="GO:0035023">
    <property type="term" value="P:regulation of Rho protein signal transduction"/>
    <property type="evidence" value="ECO:0007669"/>
    <property type="project" value="TreeGrafter"/>
</dbReference>
<dbReference type="Proteomes" id="UP001279410">
    <property type="component" value="Unassembled WGS sequence"/>
</dbReference>
<comment type="caution">
    <text evidence="1">The sequence shown here is derived from an EMBL/GenBank/DDBJ whole genome shotgun (WGS) entry which is preliminary data.</text>
</comment>
<keyword evidence="2" id="KW-1185">Reference proteome</keyword>
<dbReference type="EMBL" id="BRZM01000019">
    <property type="protein sequence ID" value="GLD54246.1"/>
    <property type="molecule type" value="Genomic_DNA"/>
</dbReference>
<dbReference type="SUPFAM" id="SSF48403">
    <property type="entry name" value="Ankyrin repeat"/>
    <property type="match status" value="1"/>
</dbReference>
<dbReference type="PANTHER" id="PTHR13944:SF22">
    <property type="entry name" value="RHO GUANINE NUCLEOTIDE EXCHANGE FACTOR 28"/>
    <property type="match status" value="1"/>
</dbReference>
<gene>
    <name evidence="1" type="ORF">AKAME5_000689500</name>
</gene>
<dbReference type="AlphaFoldDB" id="A0AAD3MIS9"/>